<organism evidence="2 3">
    <name type="scientific">Clostridium lapidicellarium</name>
    <dbReference type="NCBI Taxonomy" id="3240931"/>
    <lineage>
        <taxon>Bacteria</taxon>
        <taxon>Bacillati</taxon>
        <taxon>Bacillota</taxon>
        <taxon>Clostridia</taxon>
        <taxon>Eubacteriales</taxon>
        <taxon>Clostridiaceae</taxon>
        <taxon>Clostridium</taxon>
    </lineage>
</organism>
<evidence type="ECO:0000256" key="1">
    <source>
        <dbReference type="SAM" id="MobiDB-lite"/>
    </source>
</evidence>
<reference evidence="2 3" key="1">
    <citation type="submission" date="2024-08" db="EMBL/GenBank/DDBJ databases">
        <title>Clostridium lapicellarii sp. nov., and Clostridium renhuaiense sp. nov., two species isolated from the mud in a fermentation cellar used for producing sauce-flavour Chinese liquors.</title>
        <authorList>
            <person name="Yang F."/>
            <person name="Wang H."/>
            <person name="Chen L.Q."/>
            <person name="Zhou N."/>
            <person name="Lu J.J."/>
            <person name="Pu X.X."/>
            <person name="Wan B."/>
            <person name="Wang L."/>
            <person name="Liu S.J."/>
        </authorList>
    </citation>
    <scope>NUCLEOTIDE SEQUENCE [LARGE SCALE GENOMIC DNA]</scope>
    <source>
        <strain evidence="2 3">MT-113</strain>
    </source>
</reference>
<evidence type="ECO:0000313" key="3">
    <source>
        <dbReference type="Proteomes" id="UP001565220"/>
    </source>
</evidence>
<sequence length="134" mass="15628">MKNNYCVFDENKVCDNCGECDTCDLDPTKKCDNCGKCLEMEGYDMKAIKIDDIIDDENESRDYEEEDECSSNDSHYQDDENLENKGDDKNDDKVEFIDDIDGLSEVLENKNSFKKFAREEYPGLIRINKKFKNK</sequence>
<dbReference type="EMBL" id="JBGFFE010000003">
    <property type="protein sequence ID" value="MEY8762812.1"/>
    <property type="molecule type" value="Genomic_DNA"/>
</dbReference>
<dbReference type="RefSeq" id="WP_294182032.1">
    <property type="nucleotide sequence ID" value="NZ_JBGFFE010000003.1"/>
</dbReference>
<feature type="region of interest" description="Disordered" evidence="1">
    <location>
        <begin position="56"/>
        <end position="93"/>
    </location>
</feature>
<feature type="compositionally biased region" description="Acidic residues" evidence="1">
    <location>
        <begin position="56"/>
        <end position="70"/>
    </location>
</feature>
<feature type="compositionally biased region" description="Basic and acidic residues" evidence="1">
    <location>
        <begin position="75"/>
        <end position="93"/>
    </location>
</feature>
<accession>A0ABV4DVY0</accession>
<protein>
    <recommendedName>
        <fullName evidence="4">4Fe-4S ferredoxin-type domain-containing protein</fullName>
    </recommendedName>
</protein>
<evidence type="ECO:0000313" key="2">
    <source>
        <dbReference type="EMBL" id="MEY8762812.1"/>
    </source>
</evidence>
<dbReference type="Proteomes" id="UP001565220">
    <property type="component" value="Unassembled WGS sequence"/>
</dbReference>
<comment type="caution">
    <text evidence="2">The sequence shown here is derived from an EMBL/GenBank/DDBJ whole genome shotgun (WGS) entry which is preliminary data.</text>
</comment>
<name>A0ABV4DVY0_9CLOT</name>
<gene>
    <name evidence="2" type="ORF">AB8S09_04000</name>
</gene>
<keyword evidence="3" id="KW-1185">Reference proteome</keyword>
<proteinExistence type="predicted"/>
<evidence type="ECO:0008006" key="4">
    <source>
        <dbReference type="Google" id="ProtNLM"/>
    </source>
</evidence>